<feature type="chain" id="PRO_5037841027" evidence="1">
    <location>
        <begin position="30"/>
        <end position="76"/>
    </location>
</feature>
<accession>A0A934TTI3</accession>
<dbReference type="AlphaFoldDB" id="A0A934TTI3"/>
<comment type="caution">
    <text evidence="2">The sequence shown here is derived from an EMBL/GenBank/DDBJ whole genome shotgun (WGS) entry which is preliminary data.</text>
</comment>
<organism evidence="2 3">
    <name type="scientific">Ramlibacter ginsenosidimutans</name>
    <dbReference type="NCBI Taxonomy" id="502333"/>
    <lineage>
        <taxon>Bacteria</taxon>
        <taxon>Pseudomonadati</taxon>
        <taxon>Pseudomonadota</taxon>
        <taxon>Betaproteobacteria</taxon>
        <taxon>Burkholderiales</taxon>
        <taxon>Comamonadaceae</taxon>
        <taxon>Ramlibacter</taxon>
    </lineage>
</organism>
<dbReference type="EMBL" id="JAEPWM010000005">
    <property type="protein sequence ID" value="MBK6007286.1"/>
    <property type="molecule type" value="Genomic_DNA"/>
</dbReference>
<evidence type="ECO:0000313" key="3">
    <source>
        <dbReference type="Proteomes" id="UP000630528"/>
    </source>
</evidence>
<reference evidence="2" key="2">
    <citation type="submission" date="2021-01" db="EMBL/GenBank/DDBJ databases">
        <authorList>
            <person name="Kang M."/>
        </authorList>
    </citation>
    <scope>NUCLEOTIDE SEQUENCE</scope>
    <source>
        <strain evidence="2">KACC 17527</strain>
    </source>
</reference>
<dbReference type="RefSeq" id="WP_201172356.1">
    <property type="nucleotide sequence ID" value="NZ_JAEPWM010000005.1"/>
</dbReference>
<proteinExistence type="predicted"/>
<dbReference type="Proteomes" id="UP000630528">
    <property type="component" value="Unassembled WGS sequence"/>
</dbReference>
<reference evidence="2" key="1">
    <citation type="journal article" date="2012" name="J. Microbiol. Biotechnol.">
        <title>Ramlibacter ginsenosidimutans sp. nov., with ginsenoside-converting activity.</title>
        <authorList>
            <person name="Wang L."/>
            <person name="An D.S."/>
            <person name="Kim S.G."/>
            <person name="Jin F.X."/>
            <person name="Kim S.C."/>
            <person name="Lee S.T."/>
            <person name="Im W.T."/>
        </authorList>
    </citation>
    <scope>NUCLEOTIDE SEQUENCE</scope>
    <source>
        <strain evidence="2">KACC 17527</strain>
    </source>
</reference>
<evidence type="ECO:0000313" key="2">
    <source>
        <dbReference type="EMBL" id="MBK6007286.1"/>
    </source>
</evidence>
<name>A0A934TTI3_9BURK</name>
<feature type="signal peptide" evidence="1">
    <location>
        <begin position="1"/>
        <end position="29"/>
    </location>
</feature>
<keyword evidence="1" id="KW-0732">Signal</keyword>
<evidence type="ECO:0000256" key="1">
    <source>
        <dbReference type="SAM" id="SignalP"/>
    </source>
</evidence>
<gene>
    <name evidence="2" type="ORF">JJB11_14390</name>
</gene>
<protein>
    <submittedName>
        <fullName evidence="2">Uncharacterized protein</fullName>
    </submittedName>
</protein>
<sequence length="76" mass="7972">MSPAQVLCAVAVFALVQMASGVHHTTAHAVEYPTRESAAPTLDVAGFLEWLVDGLRDQQAAGALEDPEVAAAREGR</sequence>
<keyword evidence="3" id="KW-1185">Reference proteome</keyword>